<dbReference type="EMBL" id="RDQL01000010">
    <property type="protein sequence ID" value="RMW98774.1"/>
    <property type="molecule type" value="Genomic_DNA"/>
</dbReference>
<organism evidence="2 3">
    <name type="scientific">Allofranklinella schreckenbergeri</name>
    <dbReference type="NCBI Taxonomy" id="1076744"/>
    <lineage>
        <taxon>Bacteria</taxon>
        <taxon>Pseudomonadati</taxon>
        <taxon>Pseudomonadota</taxon>
        <taxon>Betaproteobacteria</taxon>
        <taxon>Burkholderiales</taxon>
        <taxon>Comamonadaceae</taxon>
        <taxon>Allofranklinella</taxon>
    </lineage>
</organism>
<evidence type="ECO:0000313" key="2">
    <source>
        <dbReference type="EMBL" id="RMW98774.1"/>
    </source>
</evidence>
<dbReference type="Proteomes" id="UP000267035">
    <property type="component" value="Unassembled WGS sequence"/>
</dbReference>
<dbReference type="AlphaFoldDB" id="A0A3M6Q7H3"/>
<evidence type="ECO:0000259" key="1">
    <source>
        <dbReference type="Pfam" id="PF10592"/>
    </source>
</evidence>
<evidence type="ECO:0000313" key="3">
    <source>
        <dbReference type="Proteomes" id="UP000267035"/>
    </source>
</evidence>
<proteinExistence type="predicted"/>
<name>A0A3M6Q7H3_9BURK</name>
<dbReference type="InterPro" id="IPR018891">
    <property type="entry name" value="AIPR_C"/>
</dbReference>
<accession>A0A3M6Q7H3</accession>
<gene>
    <name evidence="2" type="ORF">EBQ25_08640</name>
</gene>
<comment type="caution">
    <text evidence="2">The sequence shown here is derived from an EMBL/GenBank/DDBJ whole genome shotgun (WGS) entry which is preliminary data.</text>
</comment>
<dbReference type="Pfam" id="PF10592">
    <property type="entry name" value="AIPR"/>
    <property type="match status" value="1"/>
</dbReference>
<feature type="domain" description="Abortive phage infection protein C-terminal" evidence="1">
    <location>
        <begin position="243"/>
        <end position="547"/>
    </location>
</feature>
<protein>
    <submittedName>
        <fullName evidence="2">Abortive phage infection protein</fullName>
    </submittedName>
</protein>
<keyword evidence="3" id="KW-1185">Reference proteome</keyword>
<sequence length="581" mass="64987">MATNIARPLELDLLCRKLNTDYATHIIGTGTDDTAKRRNFLSKAVAAFVLREAAGASVGEAINASIDGGDDHGIDSVFIAPDHTIWLVQSKYIDSGKGEPELGDVSKFCDGVKDLLHGKMKRFNSALQERQVALTKVLNDDSCKIEVVLAHTGGAISDDRRNIFGDLERAFNGTNPDFIRCRAFGLATLHDLHLDGISADPIDAEVELKDFGYVNAPYRAFYGRMNVKRLVELWNDYRDQLVDRNIRRFKGRTTVNTGLSETLKTEAEHFFYFNNGVTFLCQKISEQHPRDSHRQKGKFRVQGISIINGAQTVGAISKESAAYYDEHPAEVLATFICLDNAPDDFGDRVTQSRNRQNAVDLEDFAALDERQDNWQKTLHMAGITYLVKQGEEDPPLSETCFSTREVAPYLACAITTANWPDYVVAAKTDKKKLFGRHGLVSAKDPLCQAYDTLFSDSLTAKRMWRIFQIGRTVRNMVKGRSAEPDPVNQLPETLPAREILKNGDWLILHIVFIRQKALLEGAELTLNDTDKQALSREVDQLASTLVAVVQAKQNWGKQARALFENKTDCQTIKNELMAALR</sequence>
<dbReference type="RefSeq" id="WP_122254218.1">
    <property type="nucleotide sequence ID" value="NZ_RDQL01000010.1"/>
</dbReference>
<reference evidence="2 3" key="1">
    <citation type="submission" date="2018-10" db="EMBL/GenBank/DDBJ databases">
        <title>Comamonadaceae CDC group NO-1 genome sequencing and assembly.</title>
        <authorList>
            <person name="Bernier A.-M."/>
            <person name="Bernard K."/>
        </authorList>
    </citation>
    <scope>NUCLEOTIDE SEQUENCE [LARGE SCALE GENOMIC DNA]</scope>
    <source>
        <strain evidence="2 3">NML161473</strain>
    </source>
</reference>